<accession>A0A0E3T157</accession>
<evidence type="ECO:0000313" key="9">
    <source>
        <dbReference type="EMBL" id="AKB96258.1"/>
    </source>
</evidence>
<dbReference type="SMART" id="SM00864">
    <property type="entry name" value="Tubulin"/>
    <property type="match status" value="1"/>
</dbReference>
<dbReference type="InterPro" id="IPR017975">
    <property type="entry name" value="Tubulin_CS"/>
</dbReference>
<protein>
    <submittedName>
        <fullName evidence="9">Mitochondrial FtsZ2</fullName>
    </submittedName>
    <submittedName>
        <fullName evidence="10">Mitochondrial cell division protein FtsZ2</fullName>
    </submittedName>
</protein>
<evidence type="ECO:0000259" key="7">
    <source>
        <dbReference type="SMART" id="SM00864"/>
    </source>
</evidence>
<dbReference type="SMART" id="SM00865">
    <property type="entry name" value="Tubulin_C"/>
    <property type="match status" value="1"/>
</dbReference>
<evidence type="ECO:0000313" key="11">
    <source>
        <dbReference type="Proteomes" id="UP000799049"/>
    </source>
</evidence>
<feature type="region of interest" description="Disordered" evidence="6">
    <location>
        <begin position="504"/>
        <end position="531"/>
    </location>
</feature>
<dbReference type="Pfam" id="PF00091">
    <property type="entry name" value="Tubulin"/>
    <property type="match status" value="1"/>
</dbReference>
<dbReference type="AlphaFoldDB" id="A0A0E3T157"/>
<evidence type="ECO:0000256" key="4">
    <source>
        <dbReference type="ARBA" id="ARBA00023134"/>
    </source>
</evidence>
<dbReference type="PANTHER" id="PTHR30314:SF3">
    <property type="entry name" value="MITOCHONDRIAL DIVISION PROTEIN FSZA"/>
    <property type="match status" value="1"/>
</dbReference>
<dbReference type="InterPro" id="IPR036525">
    <property type="entry name" value="Tubulin/FtsZ_GTPase_sf"/>
</dbReference>
<feature type="compositionally biased region" description="Basic and acidic residues" evidence="6">
    <location>
        <begin position="516"/>
        <end position="525"/>
    </location>
</feature>
<gene>
    <name evidence="10" type="ORF">ANDGO_04841</name>
</gene>
<keyword evidence="10" id="KW-0131">Cell cycle</keyword>
<comment type="similarity">
    <text evidence="1">Belongs to the FtsZ family.</text>
</comment>
<dbReference type="InterPro" id="IPR024757">
    <property type="entry name" value="FtsZ_C"/>
</dbReference>
<dbReference type="InterPro" id="IPR008280">
    <property type="entry name" value="Tub_FtsZ_C"/>
</dbReference>
<keyword evidence="4" id="KW-0342">GTP-binding</keyword>
<evidence type="ECO:0000256" key="1">
    <source>
        <dbReference type="ARBA" id="ARBA00009690"/>
    </source>
</evidence>
<feature type="compositionally biased region" description="Low complexity" evidence="6">
    <location>
        <begin position="445"/>
        <end position="460"/>
    </location>
</feature>
<reference evidence="10" key="2">
    <citation type="submission" date="2019-09" db="EMBL/GenBank/DDBJ databases">
        <title>The Mitochondrial Proteome of the Jakobid, Andalucia godoyi, a Protist With the Most Gene-Rich and Bacteria-Like Mitochondrial Genome.</title>
        <authorList>
            <person name="Gray M.W."/>
            <person name="Burger G."/>
            <person name="Derelle R."/>
            <person name="Klimes V."/>
            <person name="Leger M."/>
            <person name="Sarrasin M."/>
            <person name="Vlcek C."/>
            <person name="Roger A.J."/>
            <person name="Elias M."/>
            <person name="Lang B.F."/>
        </authorList>
    </citation>
    <scope>NUCLEOTIDE SEQUENCE</scope>
    <source>
        <strain evidence="10">And28</strain>
    </source>
</reference>
<dbReference type="SUPFAM" id="SSF52490">
    <property type="entry name" value="Tubulin nucleotide-binding domain-like"/>
    <property type="match status" value="1"/>
</dbReference>
<keyword evidence="2" id="KW-0547">Nucleotide-binding</keyword>
<dbReference type="InterPro" id="IPR037103">
    <property type="entry name" value="Tubulin/FtsZ-like_C"/>
</dbReference>
<dbReference type="CDD" id="cd02201">
    <property type="entry name" value="FtsZ_type1"/>
    <property type="match status" value="1"/>
</dbReference>
<dbReference type="InterPro" id="IPR020805">
    <property type="entry name" value="Cell_div_FtsZ_CS"/>
</dbReference>
<comment type="function">
    <text evidence="5">Tubulin is the major constituent of microtubules, a cylinder consisting of laterally associated linear protofilaments composed of alpha- and beta-tubulin heterodimers. Microtubules grow by the addition of GTP-tubulin dimers to the microtubule end, where a stabilizing cap forms. Below the cap, tubulin dimers are in GDP-bound state, owing to GTPase activity of alpha-tubulin.</text>
</comment>
<feature type="region of interest" description="Disordered" evidence="6">
    <location>
        <begin position="32"/>
        <end position="71"/>
    </location>
</feature>
<dbReference type="GO" id="GO:0005737">
    <property type="term" value="C:cytoplasm"/>
    <property type="evidence" value="ECO:0007669"/>
    <property type="project" value="TreeGrafter"/>
</dbReference>
<dbReference type="EMBL" id="KP738110">
    <property type="protein sequence ID" value="AKB96258.1"/>
    <property type="molecule type" value="Genomic_DNA"/>
</dbReference>
<reference evidence="9" key="1">
    <citation type="journal article" date="2015" name="Proc. Natl. Acad. Sci. U.S.A.">
        <title>An ancestral bacterial division system is widespread in eukaryotic mitochondria.</title>
        <authorList>
            <person name="Leger M.M."/>
            <person name="Petru M."/>
            <person name="Zarsky V."/>
            <person name="Eme L."/>
            <person name="Vlcek C."/>
            <person name="Harding T."/>
            <person name="Lang B.F."/>
            <person name="Elias M."/>
            <person name="Dolezal P."/>
            <person name="Roger A.J."/>
        </authorList>
    </citation>
    <scope>NUCLEOTIDE SEQUENCE</scope>
    <source>
        <strain evidence="9">ATCC PRA-185</strain>
    </source>
</reference>
<dbReference type="PROSITE" id="PS01135">
    <property type="entry name" value="FTSZ_2"/>
    <property type="match status" value="1"/>
</dbReference>
<organism evidence="9">
    <name type="scientific">Andalucia godoyi</name>
    <name type="common">Flagellate</name>
    <dbReference type="NCBI Taxonomy" id="505711"/>
    <lineage>
        <taxon>Eukaryota</taxon>
        <taxon>Discoba</taxon>
        <taxon>Jakobida</taxon>
        <taxon>Andalucina</taxon>
        <taxon>Andaluciidae</taxon>
        <taxon>Andalucia</taxon>
    </lineage>
</organism>
<dbReference type="GO" id="GO:0003924">
    <property type="term" value="F:GTPase activity"/>
    <property type="evidence" value="ECO:0007669"/>
    <property type="project" value="InterPro"/>
</dbReference>
<evidence type="ECO:0000313" key="10">
    <source>
        <dbReference type="EMBL" id="KAF0852983.1"/>
    </source>
</evidence>
<proteinExistence type="inferred from homology"/>
<keyword evidence="11" id="KW-1185">Reference proteome</keyword>
<dbReference type="InterPro" id="IPR018316">
    <property type="entry name" value="Tubulin/FtsZ_2-layer-sand-dom"/>
</dbReference>
<evidence type="ECO:0000256" key="3">
    <source>
        <dbReference type="ARBA" id="ARBA00022842"/>
    </source>
</evidence>
<dbReference type="PROSITE" id="PS00227">
    <property type="entry name" value="TUBULIN"/>
    <property type="match status" value="1"/>
</dbReference>
<dbReference type="GO" id="GO:0005525">
    <property type="term" value="F:GTP binding"/>
    <property type="evidence" value="ECO:0007669"/>
    <property type="project" value="UniProtKB-KW"/>
</dbReference>
<feature type="region of interest" description="Disordered" evidence="6">
    <location>
        <begin position="416"/>
        <end position="460"/>
    </location>
</feature>
<dbReference type="HAMAP" id="MF_00909">
    <property type="entry name" value="FtsZ"/>
    <property type="match status" value="1"/>
</dbReference>
<dbReference type="PRINTS" id="PR00423">
    <property type="entry name" value="CELLDVISFTSZ"/>
</dbReference>
<keyword evidence="10" id="KW-0132">Cell division</keyword>
<name>A0A0E3T157_ANDGO</name>
<dbReference type="GO" id="GO:0007017">
    <property type="term" value="P:microtubule-based process"/>
    <property type="evidence" value="ECO:0007669"/>
    <property type="project" value="InterPro"/>
</dbReference>
<evidence type="ECO:0000256" key="6">
    <source>
        <dbReference type="SAM" id="MobiDB-lite"/>
    </source>
</evidence>
<dbReference type="GO" id="GO:0032153">
    <property type="term" value="C:cell division site"/>
    <property type="evidence" value="ECO:0007669"/>
    <property type="project" value="TreeGrafter"/>
</dbReference>
<dbReference type="Proteomes" id="UP000799049">
    <property type="component" value="Unassembled WGS sequence"/>
</dbReference>
<dbReference type="InterPro" id="IPR003008">
    <property type="entry name" value="Tubulin_FtsZ_GTPase"/>
</dbReference>
<dbReference type="Gene3D" id="3.30.1330.20">
    <property type="entry name" value="Tubulin/FtsZ, C-terminal domain"/>
    <property type="match status" value="1"/>
</dbReference>
<dbReference type="Pfam" id="PF12327">
    <property type="entry name" value="FtsZ_C"/>
    <property type="match status" value="1"/>
</dbReference>
<evidence type="ECO:0000256" key="5">
    <source>
        <dbReference type="ARBA" id="ARBA00034296"/>
    </source>
</evidence>
<dbReference type="EMBL" id="VRVR01000006">
    <property type="protein sequence ID" value="KAF0852983.1"/>
    <property type="molecule type" value="Genomic_DNA"/>
</dbReference>
<dbReference type="PANTHER" id="PTHR30314">
    <property type="entry name" value="CELL DIVISION PROTEIN FTSZ-RELATED"/>
    <property type="match status" value="1"/>
</dbReference>
<feature type="domain" description="Tubulin/FtsZ 2-layer sandwich" evidence="8">
    <location>
        <begin position="301"/>
        <end position="420"/>
    </location>
</feature>
<feature type="compositionally biased region" description="Low complexity" evidence="6">
    <location>
        <begin position="32"/>
        <end position="61"/>
    </location>
</feature>
<sequence length="531" mass="54855">MLRVSVNFPRFGNPCISQRFASNATYSVSRRSSKSASSSPTPASSSLPPSSQSPSSSSVHSTGHGFNIQPNSRGAVFENGIPRIHVLGCGGAGSNAIASMLFSKTLSSSPRQASSLTQSADADSLFSTPGVVSLAVANTDAQALQQSPVLTRFQLGPTTTSGLGAGAQPSIGAEAAVESLDAVMDYLRDANMVFLAAGFGGGTGSGAAPVIARALREAGILTVAVVSTPFEFEGKQRMRIAQTALEQMEGVVDTLLVVPNQKLIQIANAQTTVKEAFRMADEVLVQGVRAISDVIARPGLINLDFADVKTVTQNAGRAMMGTGVASGSNRAQRAVEVALKNPLLADCPIRGGQGVLISIAGSEDLTLHEVDLIASRVKDEVGNDDANILFGSTLDPGLGDSVRVSLLITGLSSSTADRSESFSKPHRVFVSASPSSPSPSPMPPTTAATSAASVGSTVGGPAVHVRGVREETKAPSAAPQAPTVAAAKPFVVEQPETASWTLFKGWSSKSTASSEPVEKPKDKKGFFRKHW</sequence>
<dbReference type="SUPFAM" id="SSF55307">
    <property type="entry name" value="Tubulin C-terminal domain-like"/>
    <property type="match status" value="1"/>
</dbReference>
<dbReference type="OrthoDB" id="70257at2759"/>
<feature type="domain" description="Tubulin/FtsZ GTPase" evidence="7">
    <location>
        <begin position="83"/>
        <end position="299"/>
    </location>
</feature>
<dbReference type="InterPro" id="IPR000158">
    <property type="entry name" value="Cell_div_FtsZ"/>
</dbReference>
<keyword evidence="3" id="KW-0460">Magnesium</keyword>
<dbReference type="PROSITE" id="PS01134">
    <property type="entry name" value="FTSZ_1"/>
    <property type="match status" value="1"/>
</dbReference>
<dbReference type="Gene3D" id="3.40.50.1440">
    <property type="entry name" value="Tubulin/FtsZ, GTPase domain"/>
    <property type="match status" value="1"/>
</dbReference>
<dbReference type="GO" id="GO:0005874">
    <property type="term" value="C:microtubule"/>
    <property type="evidence" value="ECO:0007669"/>
    <property type="project" value="InterPro"/>
</dbReference>
<evidence type="ECO:0000259" key="8">
    <source>
        <dbReference type="SMART" id="SM00865"/>
    </source>
</evidence>
<dbReference type="InterPro" id="IPR045061">
    <property type="entry name" value="FtsZ/CetZ"/>
</dbReference>
<dbReference type="GO" id="GO:0051301">
    <property type="term" value="P:cell division"/>
    <property type="evidence" value="ECO:0007669"/>
    <property type="project" value="UniProtKB-KW"/>
</dbReference>
<dbReference type="NCBIfam" id="TIGR00065">
    <property type="entry name" value="ftsZ"/>
    <property type="match status" value="1"/>
</dbReference>
<evidence type="ECO:0000256" key="2">
    <source>
        <dbReference type="ARBA" id="ARBA00022741"/>
    </source>
</evidence>